<gene>
    <name evidence="5" type="ORF">H1W37_12695</name>
</gene>
<dbReference type="PROSITE" id="PS00894">
    <property type="entry name" value="HTH_DEOR_1"/>
    <property type="match status" value="1"/>
</dbReference>
<dbReference type="PROSITE" id="PS51000">
    <property type="entry name" value="HTH_DEOR_2"/>
    <property type="match status" value="1"/>
</dbReference>
<dbReference type="SMART" id="SM01134">
    <property type="entry name" value="DeoRC"/>
    <property type="match status" value="1"/>
</dbReference>
<dbReference type="Pfam" id="PF00455">
    <property type="entry name" value="DeoRC"/>
    <property type="match status" value="1"/>
</dbReference>
<comment type="caution">
    <text evidence="5">The sequence shown here is derived from an EMBL/GenBank/DDBJ whole genome shotgun (WGS) entry which is preliminary data.</text>
</comment>
<protein>
    <submittedName>
        <fullName evidence="5">DeoR/GlpR transcriptional regulator</fullName>
    </submittedName>
</protein>
<dbReference type="InterPro" id="IPR037171">
    <property type="entry name" value="NagB/RpiA_transferase-like"/>
</dbReference>
<evidence type="ECO:0000313" key="6">
    <source>
        <dbReference type="Proteomes" id="UP000559404"/>
    </source>
</evidence>
<keyword evidence="1" id="KW-0805">Transcription regulation</keyword>
<dbReference type="SUPFAM" id="SSF100950">
    <property type="entry name" value="NagB/RpiA/CoA transferase-like"/>
    <property type="match status" value="1"/>
</dbReference>
<dbReference type="EMBL" id="JACEON010000011">
    <property type="protein sequence ID" value="MBA4612518.1"/>
    <property type="molecule type" value="Genomic_DNA"/>
</dbReference>
<dbReference type="InterPro" id="IPR050313">
    <property type="entry name" value="Carb_Metab_HTH_regulators"/>
</dbReference>
<dbReference type="InterPro" id="IPR014036">
    <property type="entry name" value="DeoR-like_C"/>
</dbReference>
<feature type="domain" description="HTH deoR-type" evidence="4">
    <location>
        <begin position="9"/>
        <end position="64"/>
    </location>
</feature>
<dbReference type="PANTHER" id="PTHR30363">
    <property type="entry name" value="HTH-TYPE TRANSCRIPTIONAL REGULATOR SRLR-RELATED"/>
    <property type="match status" value="1"/>
</dbReference>
<sequence>MSDTSPFPAEHRRALILEELDHHQAVTIRALSERLGVSRETLRKDIALLAEANCLRQVRGGAVIADAQEPPVEERTQTNPEGKRAMARHAAGLVEDHTSVLIDSGTSTRMLAELLARRNGLTVFTNDLRIALDLRASARAVHVLGGQLGTDEDATQGLDAIDMLRGYTVDIAFVGVGGLSAERLVSDFSRDGAALRCAMLAAARHPVLLADHSKIDRPAPVRLTDIPTGTRLITDRPPAPDLAQTMEAAGIGLDIARDSA</sequence>
<dbReference type="InterPro" id="IPR036390">
    <property type="entry name" value="WH_DNA-bd_sf"/>
</dbReference>
<dbReference type="InterPro" id="IPR018356">
    <property type="entry name" value="Tscrpt_reg_HTH_DeoR_CS"/>
</dbReference>
<keyword evidence="2" id="KW-0238">DNA-binding</keyword>
<organism evidence="5 6">
    <name type="scientific">Stappia taiwanensis</name>
    <dbReference type="NCBI Taxonomy" id="992267"/>
    <lineage>
        <taxon>Bacteria</taxon>
        <taxon>Pseudomonadati</taxon>
        <taxon>Pseudomonadota</taxon>
        <taxon>Alphaproteobacteria</taxon>
        <taxon>Hyphomicrobiales</taxon>
        <taxon>Stappiaceae</taxon>
        <taxon>Stappia</taxon>
    </lineage>
</organism>
<dbReference type="InterPro" id="IPR036388">
    <property type="entry name" value="WH-like_DNA-bd_sf"/>
</dbReference>
<dbReference type="GO" id="GO:0003700">
    <property type="term" value="F:DNA-binding transcription factor activity"/>
    <property type="evidence" value="ECO:0007669"/>
    <property type="project" value="InterPro"/>
</dbReference>
<evidence type="ECO:0000256" key="2">
    <source>
        <dbReference type="ARBA" id="ARBA00023125"/>
    </source>
</evidence>
<dbReference type="Pfam" id="PF08220">
    <property type="entry name" value="HTH_DeoR"/>
    <property type="match status" value="1"/>
</dbReference>
<evidence type="ECO:0000259" key="4">
    <source>
        <dbReference type="PROSITE" id="PS51000"/>
    </source>
</evidence>
<evidence type="ECO:0000256" key="3">
    <source>
        <dbReference type="ARBA" id="ARBA00023163"/>
    </source>
</evidence>
<keyword evidence="6" id="KW-1185">Reference proteome</keyword>
<dbReference type="RefSeq" id="WP_181760716.1">
    <property type="nucleotide sequence ID" value="NZ_BMCR01000010.1"/>
</dbReference>
<dbReference type="AlphaFoldDB" id="A0A838XV75"/>
<dbReference type="Gene3D" id="1.10.10.10">
    <property type="entry name" value="Winged helix-like DNA-binding domain superfamily/Winged helix DNA-binding domain"/>
    <property type="match status" value="1"/>
</dbReference>
<dbReference type="PANTHER" id="PTHR30363:SF44">
    <property type="entry name" value="AGA OPERON TRANSCRIPTIONAL REPRESSOR-RELATED"/>
    <property type="match status" value="1"/>
</dbReference>
<evidence type="ECO:0000313" key="5">
    <source>
        <dbReference type="EMBL" id="MBA4612518.1"/>
    </source>
</evidence>
<proteinExistence type="predicted"/>
<dbReference type="InterPro" id="IPR001034">
    <property type="entry name" value="DeoR_HTH"/>
</dbReference>
<reference evidence="5 6" key="2">
    <citation type="submission" date="2020-08" db="EMBL/GenBank/DDBJ databases">
        <title>Stappia taiwanensis sp. nov., isolated from a coastal thermal spring.</title>
        <authorList>
            <person name="Kampfer P."/>
        </authorList>
    </citation>
    <scope>NUCLEOTIDE SEQUENCE [LARGE SCALE GENOMIC DNA]</scope>
    <source>
        <strain evidence="5 6">DSM 23284</strain>
    </source>
</reference>
<dbReference type="Proteomes" id="UP000559404">
    <property type="component" value="Unassembled WGS sequence"/>
</dbReference>
<dbReference type="Gene3D" id="3.40.50.1360">
    <property type="match status" value="1"/>
</dbReference>
<name>A0A838XV75_9HYPH</name>
<keyword evidence="3" id="KW-0804">Transcription</keyword>
<dbReference type="GO" id="GO:0003677">
    <property type="term" value="F:DNA binding"/>
    <property type="evidence" value="ECO:0007669"/>
    <property type="project" value="UniProtKB-KW"/>
</dbReference>
<dbReference type="SUPFAM" id="SSF46785">
    <property type="entry name" value="Winged helix' DNA-binding domain"/>
    <property type="match status" value="1"/>
</dbReference>
<evidence type="ECO:0000256" key="1">
    <source>
        <dbReference type="ARBA" id="ARBA00023015"/>
    </source>
</evidence>
<reference evidence="5 6" key="1">
    <citation type="submission" date="2020-07" db="EMBL/GenBank/DDBJ databases">
        <authorList>
            <person name="Li M."/>
        </authorList>
    </citation>
    <scope>NUCLEOTIDE SEQUENCE [LARGE SCALE GENOMIC DNA]</scope>
    <source>
        <strain evidence="5 6">DSM 23284</strain>
    </source>
</reference>
<dbReference type="SMART" id="SM00420">
    <property type="entry name" value="HTH_DEOR"/>
    <property type="match status" value="1"/>
</dbReference>
<accession>A0A838XV75</accession>